<reference evidence="1" key="2">
    <citation type="journal article" date="2015" name="Fish Shellfish Immunol.">
        <title>Early steps in the European eel (Anguilla anguilla)-Vibrio vulnificus interaction in the gills: Role of the RtxA13 toxin.</title>
        <authorList>
            <person name="Callol A."/>
            <person name="Pajuelo D."/>
            <person name="Ebbesson L."/>
            <person name="Teles M."/>
            <person name="MacKenzie S."/>
            <person name="Amaro C."/>
        </authorList>
    </citation>
    <scope>NUCLEOTIDE SEQUENCE</scope>
</reference>
<reference evidence="1" key="1">
    <citation type="submission" date="2014-11" db="EMBL/GenBank/DDBJ databases">
        <authorList>
            <person name="Amaro Gonzalez C."/>
        </authorList>
    </citation>
    <scope>NUCLEOTIDE SEQUENCE</scope>
</reference>
<accession>A0A0E9WDN2</accession>
<proteinExistence type="predicted"/>
<dbReference type="AlphaFoldDB" id="A0A0E9WDN2"/>
<sequence length="57" mass="6394">MLFSIINQWNRSSTYWSNIGVSNPVSGDLHSCRPSLNPNLAHMTLLISSSMRSLMVE</sequence>
<evidence type="ECO:0000313" key="1">
    <source>
        <dbReference type="EMBL" id="JAH87685.1"/>
    </source>
</evidence>
<dbReference type="EMBL" id="GBXM01020892">
    <property type="protein sequence ID" value="JAH87685.1"/>
    <property type="molecule type" value="Transcribed_RNA"/>
</dbReference>
<name>A0A0E9WDN2_ANGAN</name>
<organism evidence="1">
    <name type="scientific">Anguilla anguilla</name>
    <name type="common">European freshwater eel</name>
    <name type="synonym">Muraena anguilla</name>
    <dbReference type="NCBI Taxonomy" id="7936"/>
    <lineage>
        <taxon>Eukaryota</taxon>
        <taxon>Metazoa</taxon>
        <taxon>Chordata</taxon>
        <taxon>Craniata</taxon>
        <taxon>Vertebrata</taxon>
        <taxon>Euteleostomi</taxon>
        <taxon>Actinopterygii</taxon>
        <taxon>Neopterygii</taxon>
        <taxon>Teleostei</taxon>
        <taxon>Anguilliformes</taxon>
        <taxon>Anguillidae</taxon>
        <taxon>Anguilla</taxon>
    </lineage>
</organism>
<protein>
    <submittedName>
        <fullName evidence="1">Uncharacterized protein</fullName>
    </submittedName>
</protein>